<accession>A0A1H8MHN3</accession>
<name>A0A1H8MHN3_9RHOB</name>
<evidence type="ECO:0000256" key="2">
    <source>
        <dbReference type="ARBA" id="ARBA00022617"/>
    </source>
</evidence>
<evidence type="ECO:0000256" key="3">
    <source>
        <dbReference type="ARBA" id="ARBA00022723"/>
    </source>
</evidence>
<proteinExistence type="predicted"/>
<evidence type="ECO:0000256" key="5">
    <source>
        <dbReference type="PIRSR" id="PIRSR601486-1"/>
    </source>
</evidence>
<dbReference type="AlphaFoldDB" id="A0A1H8MHN3"/>
<evidence type="ECO:0000256" key="4">
    <source>
        <dbReference type="ARBA" id="ARBA00023004"/>
    </source>
</evidence>
<dbReference type="Pfam" id="PF01152">
    <property type="entry name" value="Bac_globin"/>
    <property type="match status" value="1"/>
</dbReference>
<gene>
    <name evidence="6" type="ORF">SAMN04490248_10289</name>
</gene>
<dbReference type="Proteomes" id="UP000198893">
    <property type="component" value="Unassembled WGS sequence"/>
</dbReference>
<evidence type="ECO:0000313" key="7">
    <source>
        <dbReference type="Proteomes" id="UP000198893"/>
    </source>
</evidence>
<dbReference type="Gene3D" id="1.10.490.10">
    <property type="entry name" value="Globins"/>
    <property type="match status" value="1"/>
</dbReference>
<keyword evidence="3 5" id="KW-0479">Metal-binding</keyword>
<evidence type="ECO:0000313" key="6">
    <source>
        <dbReference type="EMBL" id="SEO16895.1"/>
    </source>
</evidence>
<keyword evidence="1" id="KW-0813">Transport</keyword>
<dbReference type="InterPro" id="IPR009050">
    <property type="entry name" value="Globin-like_sf"/>
</dbReference>
<dbReference type="CDD" id="cd00454">
    <property type="entry name" value="TrHb1_N"/>
    <property type="match status" value="1"/>
</dbReference>
<dbReference type="GO" id="GO:0020037">
    <property type="term" value="F:heme binding"/>
    <property type="evidence" value="ECO:0007669"/>
    <property type="project" value="InterPro"/>
</dbReference>
<dbReference type="GO" id="GO:0019825">
    <property type="term" value="F:oxygen binding"/>
    <property type="evidence" value="ECO:0007669"/>
    <property type="project" value="InterPro"/>
</dbReference>
<dbReference type="OrthoDB" id="9795814at2"/>
<keyword evidence="4 5" id="KW-0408">Iron</keyword>
<feature type="binding site" description="distal binding residue" evidence="5">
    <location>
        <position position="85"/>
    </location>
    <ligand>
        <name>heme</name>
        <dbReference type="ChEBI" id="CHEBI:30413"/>
    </ligand>
    <ligandPart>
        <name>Fe</name>
        <dbReference type="ChEBI" id="CHEBI:18248"/>
    </ligandPart>
</feature>
<dbReference type="RefSeq" id="WP_093115032.1">
    <property type="nucleotide sequence ID" value="NZ_FODS01000002.1"/>
</dbReference>
<dbReference type="GO" id="GO:0046872">
    <property type="term" value="F:metal ion binding"/>
    <property type="evidence" value="ECO:0007669"/>
    <property type="project" value="UniProtKB-KW"/>
</dbReference>
<dbReference type="SUPFAM" id="SSF46458">
    <property type="entry name" value="Globin-like"/>
    <property type="match status" value="1"/>
</dbReference>
<keyword evidence="7" id="KW-1185">Reference proteome</keyword>
<evidence type="ECO:0000256" key="1">
    <source>
        <dbReference type="ARBA" id="ARBA00022448"/>
    </source>
</evidence>
<dbReference type="STRING" id="569882.SAMN04490248_10289"/>
<sequence length="133" mass="14803">MTDTTVDQLVNVTLYHRLGASAGIRRLVDGIVDAHLRNPTIKARFLPYLECPERVAEIKHQTCMFFSAECGGSDIYRGRSMAETHRGMNISEAEYEAAVDDIIATMTEQGHDEASRTEVRSMLNSLKDDIVGV</sequence>
<dbReference type="EMBL" id="FODS01000002">
    <property type="protein sequence ID" value="SEO16895.1"/>
    <property type="molecule type" value="Genomic_DNA"/>
</dbReference>
<dbReference type="InterPro" id="IPR001486">
    <property type="entry name" value="Hemoglobin_trunc"/>
</dbReference>
<dbReference type="InterPro" id="IPR012292">
    <property type="entry name" value="Globin/Proto"/>
</dbReference>
<protein>
    <submittedName>
        <fullName evidence="6">Hemoglobin</fullName>
    </submittedName>
</protein>
<keyword evidence="2 5" id="KW-0349">Heme</keyword>
<organism evidence="6 7">
    <name type="scientific">Salinihabitans flavidus</name>
    <dbReference type="NCBI Taxonomy" id="569882"/>
    <lineage>
        <taxon>Bacteria</taxon>
        <taxon>Pseudomonadati</taxon>
        <taxon>Pseudomonadota</taxon>
        <taxon>Alphaproteobacteria</taxon>
        <taxon>Rhodobacterales</taxon>
        <taxon>Roseobacteraceae</taxon>
        <taxon>Salinihabitans</taxon>
    </lineage>
</organism>
<reference evidence="6 7" key="1">
    <citation type="submission" date="2016-10" db="EMBL/GenBank/DDBJ databases">
        <authorList>
            <person name="de Groot N.N."/>
        </authorList>
    </citation>
    <scope>NUCLEOTIDE SEQUENCE [LARGE SCALE GENOMIC DNA]</scope>
    <source>
        <strain evidence="6 7">DSM 27842</strain>
    </source>
</reference>